<organism evidence="1 2">
    <name type="scientific">Terrabacter terrae</name>
    <dbReference type="NCBI Taxonomy" id="318434"/>
    <lineage>
        <taxon>Bacteria</taxon>
        <taxon>Bacillati</taxon>
        <taxon>Actinomycetota</taxon>
        <taxon>Actinomycetes</taxon>
        <taxon>Micrococcales</taxon>
        <taxon>Intrasporangiaceae</taxon>
        <taxon>Terrabacter</taxon>
    </lineage>
</organism>
<evidence type="ECO:0000313" key="1">
    <source>
        <dbReference type="EMBL" id="GAA2034621.1"/>
    </source>
</evidence>
<dbReference type="Pfam" id="PF18986">
    <property type="entry name" value="DUF5719"/>
    <property type="match status" value="1"/>
</dbReference>
<keyword evidence="2" id="KW-1185">Reference proteome</keyword>
<gene>
    <name evidence="1" type="ORF">GCM10009740_26580</name>
</gene>
<protein>
    <submittedName>
        <fullName evidence="1">Uncharacterized protein</fullName>
    </submittedName>
</protein>
<evidence type="ECO:0000313" key="2">
    <source>
        <dbReference type="Proteomes" id="UP001501285"/>
    </source>
</evidence>
<reference evidence="1 2" key="1">
    <citation type="journal article" date="2019" name="Int. J. Syst. Evol. Microbiol.">
        <title>The Global Catalogue of Microorganisms (GCM) 10K type strain sequencing project: providing services to taxonomists for standard genome sequencing and annotation.</title>
        <authorList>
            <consortium name="The Broad Institute Genomics Platform"/>
            <consortium name="The Broad Institute Genome Sequencing Center for Infectious Disease"/>
            <person name="Wu L."/>
            <person name="Ma J."/>
        </authorList>
    </citation>
    <scope>NUCLEOTIDE SEQUENCE [LARGE SCALE GENOMIC DNA]</scope>
    <source>
        <strain evidence="1 2">JCM 14283</strain>
    </source>
</reference>
<proteinExistence type="predicted"/>
<dbReference type="Proteomes" id="UP001501285">
    <property type="component" value="Unassembled WGS sequence"/>
</dbReference>
<dbReference type="RefSeq" id="WP_343992078.1">
    <property type="nucleotide sequence ID" value="NZ_BAAANB010000021.1"/>
</dbReference>
<accession>A0ABN2UF33</accession>
<comment type="caution">
    <text evidence="1">The sequence shown here is derived from an EMBL/GenBank/DDBJ whole genome shotgun (WGS) entry which is preliminary data.</text>
</comment>
<dbReference type="EMBL" id="BAAANB010000021">
    <property type="protein sequence ID" value="GAA2034621.1"/>
    <property type="molecule type" value="Genomic_DNA"/>
</dbReference>
<name>A0ABN2UF33_9MICO</name>
<sequence>MRNVSGIVRAGVVALGAAALALGATRVGGMDGTVRLAPASARAGLPESSDVLVDQASLVCPGQQRLGATGLRDVKGTVTVAAASPATGVVEGAATTGTGTVQLFAGPSSDGLGQTSDRGAVVSAGLSGADPVVARATGALAPGLVATQVWRHGGDDDRGLAVTPCQLPSSDVWLVGGGSGASRTERVLVSNPGANAVTVSFEVLGHSGRIDAAAGRTVSVPPLSREVLSLDAVAPDEPSPVVHVTATGGVVSAVLDEQWIAGATARGIDDSTRAAAPGTDLVVPGVEAGGAVWLRLANPAGTEALAQVRLLGDKGPVQPDNLRAVRVPAGTTVDVRMPRNATAMGLGVRSDQPLVAAAWTERRATTADQMGDFAWTPATPALRGVAGVLLPDLRGSTKRLLLTAGPSPATVQVRLGSGQGARLSTVTVAAESTAVVDAGDADAVWVVPGTGTVRGAVSVAGVDAGVPFFSVASLSEAPVRALSVPVRQVRN</sequence>
<dbReference type="InterPro" id="IPR043777">
    <property type="entry name" value="DUF5719"/>
</dbReference>